<dbReference type="InterPro" id="IPR012340">
    <property type="entry name" value="NA-bd_OB-fold"/>
</dbReference>
<dbReference type="PANTHER" id="PTHR11586">
    <property type="entry name" value="TRNA-AMINOACYLATION COFACTOR ARC1 FAMILY MEMBER"/>
    <property type="match status" value="1"/>
</dbReference>
<evidence type="ECO:0000313" key="7">
    <source>
        <dbReference type="Proteomes" id="UP000038009"/>
    </source>
</evidence>
<evidence type="ECO:0000313" key="6">
    <source>
        <dbReference type="EMBL" id="KPI83559.1"/>
    </source>
</evidence>
<dbReference type="Pfam" id="PF01588">
    <property type="entry name" value="tRNA_bind"/>
    <property type="match status" value="1"/>
</dbReference>
<dbReference type="OMA" id="DMANCPV"/>
<accession>A0A0N0P301</accession>
<reference evidence="6 7" key="1">
    <citation type="journal article" date="2015" name="PLoS Pathog.">
        <title>Leptomonas seymouri: Adaptations to the Dixenous Life Cycle Analyzed by Genome Sequencing, Transcriptome Profiling and Co-infection with Leishmania donovani.</title>
        <authorList>
            <person name="Kraeva N."/>
            <person name="Butenko A."/>
            <person name="Hlavacova J."/>
            <person name="Kostygov A."/>
            <person name="Myskova J."/>
            <person name="Grybchuk D."/>
            <person name="Lestinova T."/>
            <person name="Votypka J."/>
            <person name="Volf P."/>
            <person name="Opperdoes F."/>
            <person name="Flegontov P."/>
            <person name="Lukes J."/>
            <person name="Yurchenko V."/>
        </authorList>
    </citation>
    <scope>NUCLEOTIDE SEQUENCE [LARGE SCALE GENOMIC DNA]</scope>
    <source>
        <strain evidence="6 7">ATCC 30220</strain>
    </source>
</reference>
<dbReference type="SUPFAM" id="SSF50249">
    <property type="entry name" value="Nucleic acid-binding proteins"/>
    <property type="match status" value="1"/>
</dbReference>
<dbReference type="EMBL" id="LJSK01000356">
    <property type="protein sequence ID" value="KPI83559.1"/>
    <property type="molecule type" value="Genomic_DNA"/>
</dbReference>
<organism evidence="6 7">
    <name type="scientific">Leptomonas seymouri</name>
    <dbReference type="NCBI Taxonomy" id="5684"/>
    <lineage>
        <taxon>Eukaryota</taxon>
        <taxon>Discoba</taxon>
        <taxon>Euglenozoa</taxon>
        <taxon>Kinetoplastea</taxon>
        <taxon>Metakinetoplastina</taxon>
        <taxon>Trypanosomatida</taxon>
        <taxon>Trypanosomatidae</taxon>
        <taxon>Leishmaniinae</taxon>
        <taxon>Leptomonas</taxon>
    </lineage>
</organism>
<dbReference type="PROSITE" id="PS50886">
    <property type="entry name" value="TRBD"/>
    <property type="match status" value="1"/>
</dbReference>
<evidence type="ECO:0000256" key="2">
    <source>
        <dbReference type="ARBA" id="ARBA00022884"/>
    </source>
</evidence>
<dbReference type="InterPro" id="IPR002547">
    <property type="entry name" value="tRNA-bd_dom"/>
</dbReference>
<name>A0A0N0P301_LEPSE</name>
<dbReference type="InterPro" id="IPR051270">
    <property type="entry name" value="Tyrosine-tRNA_ligase_regulator"/>
</dbReference>
<proteinExistence type="predicted"/>
<evidence type="ECO:0000259" key="5">
    <source>
        <dbReference type="PROSITE" id="PS50886"/>
    </source>
</evidence>
<feature type="signal peptide" evidence="4">
    <location>
        <begin position="1"/>
        <end position="24"/>
    </location>
</feature>
<dbReference type="Proteomes" id="UP000038009">
    <property type="component" value="Unassembled WGS sequence"/>
</dbReference>
<dbReference type="AlphaFoldDB" id="A0A0N0P301"/>
<dbReference type="OrthoDB" id="197206at2759"/>
<feature type="domain" description="TRNA-binding" evidence="5">
    <location>
        <begin position="258"/>
        <end position="358"/>
    </location>
</feature>
<comment type="caution">
    <text evidence="6">The sequence shown here is derived from an EMBL/GenBank/DDBJ whole genome shotgun (WGS) entry which is preliminary data.</text>
</comment>
<keyword evidence="1 3" id="KW-0820">tRNA-binding</keyword>
<feature type="chain" id="PRO_5005857164" description="tRNA-binding domain-containing protein" evidence="4">
    <location>
        <begin position="25"/>
        <end position="422"/>
    </location>
</feature>
<keyword evidence="7" id="KW-1185">Reference proteome</keyword>
<gene>
    <name evidence="6" type="ORF">ABL78_7398</name>
</gene>
<evidence type="ECO:0000256" key="4">
    <source>
        <dbReference type="SAM" id="SignalP"/>
    </source>
</evidence>
<dbReference type="VEuPathDB" id="TriTrypDB:Lsey_0356_0010"/>
<evidence type="ECO:0000256" key="1">
    <source>
        <dbReference type="ARBA" id="ARBA00022555"/>
    </source>
</evidence>
<keyword evidence="2 3" id="KW-0694">RNA-binding</keyword>
<protein>
    <recommendedName>
        <fullName evidence="5">tRNA-binding domain-containing protein</fullName>
    </recommendedName>
</protein>
<dbReference type="PANTHER" id="PTHR11586:SF33">
    <property type="entry name" value="AMINOACYL TRNA SYNTHASE COMPLEX-INTERACTING MULTIFUNCTIONAL PROTEIN 1"/>
    <property type="match status" value="1"/>
</dbReference>
<dbReference type="Gene3D" id="2.40.50.140">
    <property type="entry name" value="Nucleic acid-binding proteins"/>
    <property type="match status" value="1"/>
</dbReference>
<dbReference type="GO" id="GO:0000049">
    <property type="term" value="F:tRNA binding"/>
    <property type="evidence" value="ECO:0007669"/>
    <property type="project" value="UniProtKB-UniRule"/>
</dbReference>
<sequence length="422" mass="44492">MQYVIHSSSILSVALLHAMKDVLGLADAFMEATEEGPHRVTVNGKTYKGLQSVLLALRMHAFTPEQKAFFGSSDDEEQVALVNQWVGAAAILEADAVRASKDAAASVAKSVYADLEKILASTPNAAAQHLTGSPRATIADLLVYAAAFNHPLHAEVLPTTMAWAAHAHEDAYIAPVRSAAVTAHSKPGKCAGAAATGGKAEVAYVKPSEEEILRRRAEKEAAKAAAAAAKGTNASPVAAGNVKAPAGPSTKGKKAELDSTSLYVRVGQLSNLRRHPDADRLYIEDMFLGDETRTIVSGLVEYYKPEDLEGTYCLVVCNMKPKQLMGVTSQGMVLCAKSGDEVRLIRPPAGAKPGDRVLFGATYDAAVAAAQPPAPLSGNKMSEVLSHLRTNSEGALCWKEEPALHASCEKVSIAEMPNCPVS</sequence>
<keyword evidence="4" id="KW-0732">Signal</keyword>
<evidence type="ECO:0000256" key="3">
    <source>
        <dbReference type="PROSITE-ProRule" id="PRU00209"/>
    </source>
</evidence>